<dbReference type="SUPFAM" id="SSF55961">
    <property type="entry name" value="Bet v1-like"/>
    <property type="match status" value="1"/>
</dbReference>
<gene>
    <name evidence="1" type="ORF">M6D93_05380</name>
</gene>
<sequence length="154" mass="17214">MSVDRTNMSEVSRTVKATPHRVFAELSDGWAYVGWVVGATHIRDVDAEWPDVGSRIHHQVGSWPAAISDTTEVLESEADRRLLLRAKGWPLGEATVEIVLTEQDGQCLVSLREAPSAGPGRWLDNPALRWMLKARNTETLSRLADRVEHRPIPE</sequence>
<dbReference type="InterPro" id="IPR023393">
    <property type="entry name" value="START-like_dom_sf"/>
</dbReference>
<evidence type="ECO:0000313" key="1">
    <source>
        <dbReference type="EMBL" id="UQX89437.1"/>
    </source>
</evidence>
<dbReference type="InterPro" id="IPR019587">
    <property type="entry name" value="Polyketide_cyclase/dehydratase"/>
</dbReference>
<organism evidence="1 2">
    <name type="scientific">Jatrophihabitans telluris</name>
    <dbReference type="NCBI Taxonomy" id="2038343"/>
    <lineage>
        <taxon>Bacteria</taxon>
        <taxon>Bacillati</taxon>
        <taxon>Actinomycetota</taxon>
        <taxon>Actinomycetes</taxon>
        <taxon>Jatrophihabitantales</taxon>
        <taxon>Jatrophihabitantaceae</taxon>
        <taxon>Jatrophihabitans</taxon>
    </lineage>
</organism>
<proteinExistence type="predicted"/>
<reference evidence="1" key="1">
    <citation type="journal article" date="2018" name="Int. J. Syst. Evol. Microbiol.">
        <title>Jatrophihabitans telluris sp. nov., isolated from sediment soil of lava forest wetlands and the emended description of the genus Jatrophihabitans.</title>
        <authorList>
            <person name="Lee K.C."/>
            <person name="Suh M.K."/>
            <person name="Eom M.K."/>
            <person name="Kim K.K."/>
            <person name="Kim J.S."/>
            <person name="Kim D.S."/>
            <person name="Ko S.H."/>
            <person name="Shin Y.K."/>
            <person name="Lee J.S."/>
        </authorList>
    </citation>
    <scope>NUCLEOTIDE SEQUENCE</scope>
    <source>
        <strain evidence="1">N237</strain>
    </source>
</reference>
<name>A0ABY4R1U8_9ACTN</name>
<dbReference type="Gene3D" id="3.30.530.20">
    <property type="match status" value="1"/>
</dbReference>
<dbReference type="Proteomes" id="UP001056336">
    <property type="component" value="Chromosome"/>
</dbReference>
<dbReference type="CDD" id="cd07812">
    <property type="entry name" value="SRPBCC"/>
    <property type="match status" value="1"/>
</dbReference>
<keyword evidence="2" id="KW-1185">Reference proteome</keyword>
<reference evidence="1" key="2">
    <citation type="submission" date="2022-05" db="EMBL/GenBank/DDBJ databases">
        <authorList>
            <person name="Kim J.-S."/>
            <person name="Lee K."/>
            <person name="Suh M."/>
            <person name="Eom M."/>
            <person name="Kim J.-S."/>
            <person name="Kim D.-S."/>
            <person name="Ko S.-H."/>
            <person name="Shin Y."/>
            <person name="Lee J.-S."/>
        </authorList>
    </citation>
    <scope>NUCLEOTIDE SEQUENCE</scope>
    <source>
        <strain evidence="1">N237</strain>
    </source>
</reference>
<evidence type="ECO:0000313" key="2">
    <source>
        <dbReference type="Proteomes" id="UP001056336"/>
    </source>
</evidence>
<accession>A0ABY4R1U8</accession>
<dbReference type="RefSeq" id="WP_249773333.1">
    <property type="nucleotide sequence ID" value="NZ_CP097332.1"/>
</dbReference>
<protein>
    <submittedName>
        <fullName evidence="1">SRPBCC family protein</fullName>
    </submittedName>
</protein>
<dbReference type="EMBL" id="CP097332">
    <property type="protein sequence ID" value="UQX89437.1"/>
    <property type="molecule type" value="Genomic_DNA"/>
</dbReference>
<dbReference type="Pfam" id="PF10604">
    <property type="entry name" value="Polyketide_cyc2"/>
    <property type="match status" value="1"/>
</dbReference>